<comment type="caution">
    <text evidence="2">The sequence shown here is derived from an EMBL/GenBank/DDBJ whole genome shotgun (WGS) entry which is preliminary data.</text>
</comment>
<keyword evidence="1" id="KW-0472">Membrane</keyword>
<dbReference type="Gene3D" id="1.20.1250.20">
    <property type="entry name" value="MFS general substrate transporter like domains"/>
    <property type="match status" value="1"/>
</dbReference>
<keyword evidence="1" id="KW-0812">Transmembrane</keyword>
<proteinExistence type="predicted"/>
<keyword evidence="1" id="KW-1133">Transmembrane helix</keyword>
<protein>
    <recommendedName>
        <fullName evidence="4">Major facilitator superfamily (MFS) profile domain-containing protein</fullName>
    </recommendedName>
</protein>
<feature type="transmembrane region" description="Helical" evidence="1">
    <location>
        <begin position="20"/>
        <end position="44"/>
    </location>
</feature>
<dbReference type="EMBL" id="APPE01000075">
    <property type="protein sequence ID" value="ENU97908.1"/>
    <property type="molecule type" value="Genomic_DNA"/>
</dbReference>
<dbReference type="eggNOG" id="COG2814">
    <property type="taxonomic scope" value="Bacteria"/>
</dbReference>
<dbReference type="PATRIC" id="fig|1217710.3.peg.3008"/>
<gene>
    <name evidence="2" type="ORF">F969_03142</name>
</gene>
<evidence type="ECO:0008006" key="4">
    <source>
        <dbReference type="Google" id="ProtNLM"/>
    </source>
</evidence>
<evidence type="ECO:0000256" key="1">
    <source>
        <dbReference type="SAM" id="Phobius"/>
    </source>
</evidence>
<keyword evidence="3" id="KW-1185">Reference proteome</keyword>
<evidence type="ECO:0000313" key="2">
    <source>
        <dbReference type="EMBL" id="ENU97908.1"/>
    </source>
</evidence>
<dbReference type="Proteomes" id="UP000013070">
    <property type="component" value="Unassembled WGS sequence"/>
</dbReference>
<organism evidence="2 3">
    <name type="scientific">Acinetobacter variabilis</name>
    <dbReference type="NCBI Taxonomy" id="70346"/>
    <lineage>
        <taxon>Bacteria</taxon>
        <taxon>Pseudomonadati</taxon>
        <taxon>Pseudomonadota</taxon>
        <taxon>Gammaproteobacteria</taxon>
        <taxon>Moraxellales</taxon>
        <taxon>Moraxellaceae</taxon>
        <taxon>Acinetobacter</taxon>
    </lineage>
</organism>
<dbReference type="AlphaFoldDB" id="N8WLY1"/>
<dbReference type="SUPFAM" id="SSF103473">
    <property type="entry name" value="MFS general substrate transporter"/>
    <property type="match status" value="1"/>
</dbReference>
<sequence>MTYETSVLEAERVTVQPKKIWMTAFILCFLILLADGVDLAFLAYSLTSIKAEFNLTTVQAGALGSWSLVGGVIGGWACDHFGREKVIVF</sequence>
<reference evidence="2 3" key="1">
    <citation type="submission" date="2013-02" db="EMBL/GenBank/DDBJ databases">
        <title>The Genome Sequence of Acinetobacter sp. NIPH 899.</title>
        <authorList>
            <consortium name="The Broad Institute Genome Sequencing Platform"/>
            <consortium name="The Broad Institute Genome Sequencing Center for Infectious Disease"/>
            <person name="Cerqueira G."/>
            <person name="Feldgarden M."/>
            <person name="Courvalin P."/>
            <person name="Perichon B."/>
            <person name="Grillot-Courvalin C."/>
            <person name="Clermont D."/>
            <person name="Rocha E."/>
            <person name="Yoon E.-J."/>
            <person name="Nemec A."/>
            <person name="Walker B."/>
            <person name="Young S.K."/>
            <person name="Zeng Q."/>
            <person name="Gargeya S."/>
            <person name="Fitzgerald M."/>
            <person name="Haas B."/>
            <person name="Abouelleil A."/>
            <person name="Alvarado L."/>
            <person name="Arachchi H.M."/>
            <person name="Berlin A.M."/>
            <person name="Chapman S.B."/>
            <person name="Dewar J."/>
            <person name="Goldberg J."/>
            <person name="Griggs A."/>
            <person name="Gujja S."/>
            <person name="Hansen M."/>
            <person name="Howarth C."/>
            <person name="Imamovic A."/>
            <person name="Larimer J."/>
            <person name="McCowan C."/>
            <person name="Murphy C."/>
            <person name="Neiman D."/>
            <person name="Pearson M."/>
            <person name="Priest M."/>
            <person name="Roberts A."/>
            <person name="Saif S."/>
            <person name="Shea T."/>
            <person name="Sisk P."/>
            <person name="Sykes S."/>
            <person name="Wortman J."/>
            <person name="Nusbaum C."/>
            <person name="Birren B."/>
        </authorList>
    </citation>
    <scope>NUCLEOTIDE SEQUENCE [LARGE SCALE GENOMIC DNA]</scope>
    <source>
        <strain evidence="2 3">NIPH 899</strain>
    </source>
</reference>
<dbReference type="InterPro" id="IPR036259">
    <property type="entry name" value="MFS_trans_sf"/>
</dbReference>
<evidence type="ECO:0000313" key="3">
    <source>
        <dbReference type="Proteomes" id="UP000013070"/>
    </source>
</evidence>
<name>N8WLY1_9GAMM</name>
<dbReference type="HOGENOM" id="CLU_2566092_0_0_6"/>
<accession>N8WLY1</accession>